<feature type="transmembrane region" description="Helical" evidence="2">
    <location>
        <begin position="82"/>
        <end position="101"/>
    </location>
</feature>
<dbReference type="AlphaFoldDB" id="A0A6L2KH99"/>
<keyword evidence="2" id="KW-0812">Transmembrane</keyword>
<proteinExistence type="predicted"/>
<sequence>MSTGLEEIRSAIVGGGNHPNREGDERGIHRSHTNFKGFNDNHEHNQPLKQVWRHDDMISLDEEEGEETLDEYNNYLEEAIDLWLWLVGMLIIVASEVPMIVSSSRTLTASGQVTNSLAVCTLYSALAIVMKLALVAQW</sequence>
<name>A0A6L2KH99_TANCI</name>
<comment type="caution">
    <text evidence="3">The sequence shown here is derived from an EMBL/GenBank/DDBJ whole genome shotgun (WGS) entry which is preliminary data.</text>
</comment>
<keyword evidence="2" id="KW-0472">Membrane</keyword>
<reference evidence="3" key="1">
    <citation type="journal article" date="2019" name="Sci. Rep.">
        <title>Draft genome of Tanacetum cinerariifolium, the natural source of mosquito coil.</title>
        <authorList>
            <person name="Yamashiro T."/>
            <person name="Shiraishi A."/>
            <person name="Satake H."/>
            <person name="Nakayama K."/>
        </authorList>
    </citation>
    <scope>NUCLEOTIDE SEQUENCE</scope>
</reference>
<evidence type="ECO:0000313" key="3">
    <source>
        <dbReference type="EMBL" id="GEU48022.1"/>
    </source>
</evidence>
<protein>
    <submittedName>
        <fullName evidence="3">Uncharacterized protein</fullName>
    </submittedName>
</protein>
<keyword evidence="2" id="KW-1133">Transmembrane helix</keyword>
<feature type="region of interest" description="Disordered" evidence="1">
    <location>
        <begin position="1"/>
        <end position="26"/>
    </location>
</feature>
<feature type="transmembrane region" description="Helical" evidence="2">
    <location>
        <begin position="113"/>
        <end position="136"/>
    </location>
</feature>
<gene>
    <name evidence="3" type="ORF">Tci_020000</name>
</gene>
<organism evidence="3">
    <name type="scientific">Tanacetum cinerariifolium</name>
    <name type="common">Dalmatian daisy</name>
    <name type="synonym">Chrysanthemum cinerariifolium</name>
    <dbReference type="NCBI Taxonomy" id="118510"/>
    <lineage>
        <taxon>Eukaryota</taxon>
        <taxon>Viridiplantae</taxon>
        <taxon>Streptophyta</taxon>
        <taxon>Embryophyta</taxon>
        <taxon>Tracheophyta</taxon>
        <taxon>Spermatophyta</taxon>
        <taxon>Magnoliopsida</taxon>
        <taxon>eudicotyledons</taxon>
        <taxon>Gunneridae</taxon>
        <taxon>Pentapetalae</taxon>
        <taxon>asterids</taxon>
        <taxon>campanulids</taxon>
        <taxon>Asterales</taxon>
        <taxon>Asteraceae</taxon>
        <taxon>Asteroideae</taxon>
        <taxon>Anthemideae</taxon>
        <taxon>Anthemidinae</taxon>
        <taxon>Tanacetum</taxon>
    </lineage>
</organism>
<dbReference type="EMBL" id="BKCJ010002360">
    <property type="protein sequence ID" value="GEU48022.1"/>
    <property type="molecule type" value="Genomic_DNA"/>
</dbReference>
<accession>A0A6L2KH99</accession>
<evidence type="ECO:0000256" key="2">
    <source>
        <dbReference type="SAM" id="Phobius"/>
    </source>
</evidence>
<evidence type="ECO:0000256" key="1">
    <source>
        <dbReference type="SAM" id="MobiDB-lite"/>
    </source>
</evidence>